<evidence type="ECO:0000256" key="1">
    <source>
        <dbReference type="ARBA" id="ARBA00004571"/>
    </source>
</evidence>
<keyword evidence="3 7" id="KW-1134">Transmembrane beta strand</keyword>
<dbReference type="RefSeq" id="WP_240827150.1">
    <property type="nucleotide sequence ID" value="NZ_JAKWBL010000001.1"/>
</dbReference>
<sequence length="980" mass="108144">MLLLLCCSINAMAQNRPVTGRILDKFTGQSLGNATILVKGTNQNIPVAEDGSFSLNVNDTATVLVISYVGYGTQEISVGSQTELTILLSNSEASLDDVVVIGYGAVKKRDLTGSVVSIKGGEATKVPVSSPIEALQGKIPGADIYRNNGYAGGTPNIRIRGTRSIGNPNSSNNVLYIIDGIQYANMADINPNDIQSIEVLKDGSSTAIYGSRGANGVIIITTKKGASGKPKISVNSYAGITERTNYGKAQNAEQFIAFRREAYRADGRWNSPADDATAFTTRELEAINNQQYIDWMDLIFHQGLQQDHQVSVSAGGEKTKIYFSGGYFDEKGVLKNDRFKRYSTRLNVDQKLTDWLTAGTNLSFAHIDNDIRRDPFNLAFKALPLGVPYDSVGNVVSLPVGGTERSPLLDDQPGEWYQNRKTNRFSGALYLDIHPFKDFTWRSTFSTVQESSILGNFYGKNSINGGGANSQSSITNNQVSNINWENVLTYKKSIADHDLTVTGVTAYQQNISTIQSMSGRNQLFPGQLTWNMAAANQNMAMSSNYSRWNLLSFAGRINYSYKGKYLATVTGRTDGSSKLAPGNQWGFFPSAAVAWRISDENFMQSQKIFDDLKLRVSYGVSGNDVVPPYGTQSNLSVVQFAYGDVLASSYVINPLIANPDLRWERTKTIDLGLDFTLLKNRLSGAVDYYNALTYDLITENVLPTSTGVSTINMNFGQTRNQGIEVSLTGNIIQGPDFKWSSTLSYAKNRERIISLPNGNVYASDYRRSFIIGESPTIFYDYVKLGIWQSNEEAEAAKYGDRPGDIKVADLNNDGKITPDADRTIIGTAVPKWSGGLNNDFSFKGFDLNVLLTARIGQWMTSDYFAKYYRNASQNGAVFDYWTPENPTNAYPRPSVARSLKYITTLTEADNSYMKLRNVTLGYNFSKSFLNKYKVDNVRLYVSGKNLWYWSKASKEVDPESEGIVDQPLNKLVVVGLNVSF</sequence>
<dbReference type="SUPFAM" id="SSF49464">
    <property type="entry name" value="Carboxypeptidase regulatory domain-like"/>
    <property type="match status" value="1"/>
</dbReference>
<keyword evidence="6 7" id="KW-0998">Cell outer membrane</keyword>
<proteinExistence type="inferred from homology"/>
<dbReference type="SUPFAM" id="SSF56935">
    <property type="entry name" value="Porins"/>
    <property type="match status" value="1"/>
</dbReference>
<dbReference type="NCBIfam" id="TIGR04056">
    <property type="entry name" value="OMP_RagA_SusC"/>
    <property type="match status" value="1"/>
</dbReference>
<evidence type="ECO:0000259" key="8">
    <source>
        <dbReference type="Pfam" id="PF07715"/>
    </source>
</evidence>
<dbReference type="InterPro" id="IPR023997">
    <property type="entry name" value="TonB-dep_OMP_SusC/RagA_CS"/>
</dbReference>
<dbReference type="Gene3D" id="2.170.130.10">
    <property type="entry name" value="TonB-dependent receptor, plug domain"/>
    <property type="match status" value="1"/>
</dbReference>
<comment type="similarity">
    <text evidence="7">Belongs to the TonB-dependent receptor family.</text>
</comment>
<dbReference type="InterPro" id="IPR037066">
    <property type="entry name" value="Plug_dom_sf"/>
</dbReference>
<name>A0ABS9SHE1_9BACT</name>
<keyword evidence="9" id="KW-0675">Receptor</keyword>
<keyword evidence="4 7" id="KW-0812">Transmembrane</keyword>
<dbReference type="Proteomes" id="UP001202248">
    <property type="component" value="Unassembled WGS sequence"/>
</dbReference>
<dbReference type="InterPro" id="IPR012910">
    <property type="entry name" value="Plug_dom"/>
</dbReference>
<dbReference type="Pfam" id="PF07715">
    <property type="entry name" value="Plug"/>
    <property type="match status" value="1"/>
</dbReference>
<comment type="caution">
    <text evidence="9">The sequence shown here is derived from an EMBL/GenBank/DDBJ whole genome shotgun (WGS) entry which is preliminary data.</text>
</comment>
<evidence type="ECO:0000256" key="5">
    <source>
        <dbReference type="ARBA" id="ARBA00023136"/>
    </source>
</evidence>
<evidence type="ECO:0000256" key="6">
    <source>
        <dbReference type="ARBA" id="ARBA00023237"/>
    </source>
</evidence>
<evidence type="ECO:0000256" key="4">
    <source>
        <dbReference type="ARBA" id="ARBA00022692"/>
    </source>
</evidence>
<gene>
    <name evidence="9" type="ORF">MKP09_07660</name>
</gene>
<protein>
    <submittedName>
        <fullName evidence="9">TonB-dependent receptor</fullName>
    </submittedName>
</protein>
<evidence type="ECO:0000256" key="3">
    <source>
        <dbReference type="ARBA" id="ARBA00022452"/>
    </source>
</evidence>
<keyword evidence="10" id="KW-1185">Reference proteome</keyword>
<dbReference type="InterPro" id="IPR036942">
    <property type="entry name" value="Beta-barrel_TonB_sf"/>
</dbReference>
<keyword evidence="5 7" id="KW-0472">Membrane</keyword>
<evidence type="ECO:0000256" key="7">
    <source>
        <dbReference type="PROSITE-ProRule" id="PRU01360"/>
    </source>
</evidence>
<dbReference type="PROSITE" id="PS52016">
    <property type="entry name" value="TONB_DEPENDENT_REC_3"/>
    <property type="match status" value="1"/>
</dbReference>
<evidence type="ECO:0000256" key="2">
    <source>
        <dbReference type="ARBA" id="ARBA00022448"/>
    </source>
</evidence>
<dbReference type="NCBIfam" id="TIGR04057">
    <property type="entry name" value="SusC_RagA_signa"/>
    <property type="match status" value="1"/>
</dbReference>
<accession>A0ABS9SHE1</accession>
<evidence type="ECO:0000313" key="9">
    <source>
        <dbReference type="EMBL" id="MCH5597788.1"/>
    </source>
</evidence>
<dbReference type="InterPro" id="IPR039426">
    <property type="entry name" value="TonB-dep_rcpt-like"/>
</dbReference>
<dbReference type="EMBL" id="JAKWBL010000001">
    <property type="protein sequence ID" value="MCH5597788.1"/>
    <property type="molecule type" value="Genomic_DNA"/>
</dbReference>
<keyword evidence="2 7" id="KW-0813">Transport</keyword>
<evidence type="ECO:0000313" key="10">
    <source>
        <dbReference type="Proteomes" id="UP001202248"/>
    </source>
</evidence>
<dbReference type="InterPro" id="IPR023996">
    <property type="entry name" value="TonB-dep_OMP_SusC/RagA"/>
</dbReference>
<comment type="subcellular location">
    <subcellularLocation>
        <location evidence="1 7">Cell outer membrane</location>
        <topology evidence="1 7">Multi-pass membrane protein</topology>
    </subcellularLocation>
</comment>
<dbReference type="Gene3D" id="2.40.170.20">
    <property type="entry name" value="TonB-dependent receptor, beta-barrel domain"/>
    <property type="match status" value="1"/>
</dbReference>
<dbReference type="InterPro" id="IPR008969">
    <property type="entry name" value="CarboxyPept-like_regulatory"/>
</dbReference>
<dbReference type="Gene3D" id="2.60.40.1120">
    <property type="entry name" value="Carboxypeptidase-like, regulatory domain"/>
    <property type="match status" value="1"/>
</dbReference>
<feature type="domain" description="TonB-dependent receptor plug" evidence="8">
    <location>
        <begin position="107"/>
        <end position="217"/>
    </location>
</feature>
<dbReference type="Pfam" id="PF13715">
    <property type="entry name" value="CarbopepD_reg_2"/>
    <property type="match status" value="1"/>
</dbReference>
<reference evidence="9 10" key="1">
    <citation type="submission" date="2022-02" db="EMBL/GenBank/DDBJ databases">
        <authorList>
            <person name="Min J."/>
        </authorList>
    </citation>
    <scope>NUCLEOTIDE SEQUENCE [LARGE SCALE GENOMIC DNA]</scope>
    <source>
        <strain evidence="9 10">GR10-1</strain>
    </source>
</reference>
<organism evidence="9 10">
    <name type="scientific">Niabella ginsengisoli</name>
    <dbReference type="NCBI Taxonomy" id="522298"/>
    <lineage>
        <taxon>Bacteria</taxon>
        <taxon>Pseudomonadati</taxon>
        <taxon>Bacteroidota</taxon>
        <taxon>Chitinophagia</taxon>
        <taxon>Chitinophagales</taxon>
        <taxon>Chitinophagaceae</taxon>
        <taxon>Niabella</taxon>
    </lineage>
</organism>